<sequence>MKVVGLILGGGAGSRLQPLTRDRSKPAVPIAGKYRLVDIPISNCINSGIRNVFLLTQFNSVSLHQHIGAVYRFDQFSGGHVRILAAEQTPDSAGWFQGTADAVRRSMRYFKDDRPDVVVILSGDQLYRMDLKSVIQSHVDNKADLTISTKPVPRGEAESLGIMQVNKQGRIVRFSEKPGDTVLLDQLKAPLYDDELYLASMGIYVFNMDVLEDLLCNNDETDFGKHIIPGAIDSHKVYSYIFNGYWEDVGTIRSFWAANLALTDPLPQFSFYDMRAVIYTRMRYLPPSKINQCDLSRCLLSDGCIISGKRIDHAVVGLRALVGEGSVVEDSILMGADFYEHGVIEHPSGIPMGIGKNCVVKNAIIDKNVRIGDNVVISPENKPADEHSELYWIRDGIMVIPKNTVIPSGTVL</sequence>
<evidence type="ECO:0000256" key="8">
    <source>
        <dbReference type="NCBIfam" id="TIGR02091"/>
    </source>
</evidence>
<keyword evidence="2" id="KW-0321">Glycogen metabolism</keyword>
<dbReference type="EC" id="2.7.7.27" evidence="8"/>
<keyword evidence="11" id="KW-1185">Reference proteome</keyword>
<dbReference type="InterPro" id="IPR011831">
    <property type="entry name" value="ADP-Glc_PPase"/>
</dbReference>
<keyword evidence="4 10" id="KW-0548">Nucleotidyltransferase</keyword>
<dbReference type="GO" id="GO:0008878">
    <property type="term" value="F:glucose-1-phosphate adenylyltransferase activity"/>
    <property type="evidence" value="ECO:0007669"/>
    <property type="project" value="UniProtKB-UniRule"/>
</dbReference>
<dbReference type="SUPFAM" id="SSF51161">
    <property type="entry name" value="Trimeric LpxA-like enzymes"/>
    <property type="match status" value="1"/>
</dbReference>
<evidence type="ECO:0000259" key="9">
    <source>
        <dbReference type="Pfam" id="PF00483"/>
    </source>
</evidence>
<dbReference type="InterPro" id="IPR005835">
    <property type="entry name" value="NTP_transferase_dom"/>
</dbReference>
<dbReference type="PROSITE" id="PS00809">
    <property type="entry name" value="ADP_GLC_PYROPHOSPH_2"/>
    <property type="match status" value="1"/>
</dbReference>
<dbReference type="CDD" id="cd04651">
    <property type="entry name" value="LbH_G1P_AT_C"/>
    <property type="match status" value="1"/>
</dbReference>
<evidence type="ECO:0000256" key="7">
    <source>
        <dbReference type="ARBA" id="ARBA00023277"/>
    </source>
</evidence>
<protein>
    <recommendedName>
        <fullName evidence="8">Glucose-1-phosphate adenylyltransferase</fullName>
        <ecNumber evidence="8">2.7.7.27</ecNumber>
    </recommendedName>
</protein>
<keyword evidence="3 10" id="KW-0808">Transferase</keyword>
<name>A0A6C2U7T7_PONDE</name>
<organism evidence="10 11">
    <name type="scientific">Pontiella desulfatans</name>
    <dbReference type="NCBI Taxonomy" id="2750659"/>
    <lineage>
        <taxon>Bacteria</taxon>
        <taxon>Pseudomonadati</taxon>
        <taxon>Kiritimatiellota</taxon>
        <taxon>Kiritimatiellia</taxon>
        <taxon>Kiritimatiellales</taxon>
        <taxon>Pontiellaceae</taxon>
        <taxon>Pontiella</taxon>
    </lineage>
</organism>
<keyword evidence="6" id="KW-0067">ATP-binding</keyword>
<dbReference type="PANTHER" id="PTHR43523">
    <property type="entry name" value="GLUCOSE-1-PHOSPHATE ADENYLYLTRANSFERASE-RELATED"/>
    <property type="match status" value="1"/>
</dbReference>
<dbReference type="PROSITE" id="PS00808">
    <property type="entry name" value="ADP_GLC_PYROPHOSPH_1"/>
    <property type="match status" value="1"/>
</dbReference>
<evidence type="ECO:0000313" key="11">
    <source>
        <dbReference type="Proteomes" id="UP000366872"/>
    </source>
</evidence>
<dbReference type="InterPro" id="IPR011004">
    <property type="entry name" value="Trimer_LpxA-like_sf"/>
</dbReference>
<dbReference type="NCBIfam" id="TIGR02091">
    <property type="entry name" value="glgC"/>
    <property type="match status" value="1"/>
</dbReference>
<keyword evidence="5" id="KW-0547">Nucleotide-binding</keyword>
<dbReference type="RefSeq" id="WP_136081566.1">
    <property type="nucleotide sequence ID" value="NZ_CAAHFG010000003.1"/>
</dbReference>
<evidence type="ECO:0000256" key="1">
    <source>
        <dbReference type="ARBA" id="ARBA00010443"/>
    </source>
</evidence>
<evidence type="ECO:0000256" key="6">
    <source>
        <dbReference type="ARBA" id="ARBA00022840"/>
    </source>
</evidence>
<dbReference type="PROSITE" id="PS00810">
    <property type="entry name" value="ADP_GLC_PYROPHOSPH_3"/>
    <property type="match status" value="1"/>
</dbReference>
<dbReference type="InterPro" id="IPR029044">
    <property type="entry name" value="Nucleotide-diphossugar_trans"/>
</dbReference>
<keyword evidence="7" id="KW-0119">Carbohydrate metabolism</keyword>
<dbReference type="Gene3D" id="2.160.10.10">
    <property type="entry name" value="Hexapeptide repeat proteins"/>
    <property type="match status" value="1"/>
</dbReference>
<dbReference type="Pfam" id="PF00483">
    <property type="entry name" value="NTP_transferase"/>
    <property type="match status" value="1"/>
</dbReference>
<gene>
    <name evidence="10" type="primary">glgC</name>
    <name evidence="10" type="ORF">PDESU_04595</name>
</gene>
<dbReference type="NCBIfam" id="NF002772">
    <property type="entry name" value="PRK02862.1"/>
    <property type="match status" value="1"/>
</dbReference>
<evidence type="ECO:0000256" key="3">
    <source>
        <dbReference type="ARBA" id="ARBA00022679"/>
    </source>
</evidence>
<dbReference type="CDD" id="cd02508">
    <property type="entry name" value="ADP_Glucose_PP"/>
    <property type="match status" value="1"/>
</dbReference>
<dbReference type="EMBL" id="CAAHFG010000003">
    <property type="protein sequence ID" value="VGO16005.1"/>
    <property type="molecule type" value="Genomic_DNA"/>
</dbReference>
<dbReference type="GO" id="GO:0005978">
    <property type="term" value="P:glycogen biosynthetic process"/>
    <property type="evidence" value="ECO:0007669"/>
    <property type="project" value="UniProtKB-UniRule"/>
</dbReference>
<dbReference type="InterPro" id="IPR005836">
    <property type="entry name" value="ADP_Glu_pyroP_CS"/>
</dbReference>
<dbReference type="SUPFAM" id="SSF53448">
    <property type="entry name" value="Nucleotide-diphospho-sugar transferases"/>
    <property type="match status" value="1"/>
</dbReference>
<evidence type="ECO:0000256" key="2">
    <source>
        <dbReference type="ARBA" id="ARBA00022600"/>
    </source>
</evidence>
<dbReference type="PANTHER" id="PTHR43523:SF12">
    <property type="entry name" value="GLUCOSE-1-PHOSPHATE ADENYLYLTRANSFERASE LARGE SUBUNIT 1, CHLOROPLASTIC-RELATED"/>
    <property type="match status" value="1"/>
</dbReference>
<feature type="domain" description="Nucleotidyl transferase" evidence="9">
    <location>
        <begin position="5"/>
        <end position="263"/>
    </location>
</feature>
<proteinExistence type="inferred from homology"/>
<evidence type="ECO:0000256" key="4">
    <source>
        <dbReference type="ARBA" id="ARBA00022695"/>
    </source>
</evidence>
<evidence type="ECO:0000256" key="5">
    <source>
        <dbReference type="ARBA" id="ARBA00022741"/>
    </source>
</evidence>
<accession>A0A6C2U7T7</accession>
<evidence type="ECO:0000313" key="10">
    <source>
        <dbReference type="EMBL" id="VGO16005.1"/>
    </source>
</evidence>
<dbReference type="AlphaFoldDB" id="A0A6C2U7T7"/>
<dbReference type="Gene3D" id="3.90.550.10">
    <property type="entry name" value="Spore Coat Polysaccharide Biosynthesis Protein SpsA, Chain A"/>
    <property type="match status" value="1"/>
</dbReference>
<comment type="similarity">
    <text evidence="1">Belongs to the bacterial/plant glucose-1-phosphate adenylyltransferase family.</text>
</comment>
<dbReference type="Proteomes" id="UP000366872">
    <property type="component" value="Unassembled WGS sequence"/>
</dbReference>
<dbReference type="GO" id="GO:0005524">
    <property type="term" value="F:ATP binding"/>
    <property type="evidence" value="ECO:0007669"/>
    <property type="project" value="UniProtKB-KW"/>
</dbReference>
<dbReference type="Pfam" id="PF25247">
    <property type="entry name" value="LbH_GLGC"/>
    <property type="match status" value="1"/>
</dbReference>
<reference evidence="10 11" key="1">
    <citation type="submission" date="2019-04" db="EMBL/GenBank/DDBJ databases">
        <authorList>
            <person name="Van Vliet M D."/>
        </authorList>
    </citation>
    <scope>NUCLEOTIDE SEQUENCE [LARGE SCALE GENOMIC DNA]</scope>
    <source>
        <strain evidence="10 11">F1</strain>
    </source>
</reference>